<dbReference type="GO" id="GO:0000287">
    <property type="term" value="F:magnesium ion binding"/>
    <property type="evidence" value="ECO:0007669"/>
    <property type="project" value="UniProtKB-UniRule"/>
</dbReference>
<keyword evidence="2 7" id="KW-0808">Transferase</keyword>
<evidence type="ECO:0000256" key="5">
    <source>
        <dbReference type="ARBA" id="ARBA00022840"/>
    </source>
</evidence>
<sequence length="160" mass="18107">MGSGKSSVGKLLSEKINYKYGDTDEIIENLEDMSIKKIFRIHGEDFFRDLETGLLLSIKDSLKKTVLSTGGGMPIFERNRELLKNMGHVVYLQASKSTIVERLSGDTTRPLLKGEKLEEKVEKLLSTRLKYYEEAADITINTDNKSIDDIAEEIIEKLGY</sequence>
<dbReference type="InterPro" id="IPR027417">
    <property type="entry name" value="P-loop_NTPase"/>
</dbReference>
<keyword evidence="7" id="KW-0963">Cytoplasm</keyword>
<comment type="pathway">
    <text evidence="7">Metabolic intermediate biosynthesis; chorismate biosynthesis; chorismate from D-erythrose 4-phosphate and phosphoenolpyruvate: step 5/7.</text>
</comment>
<dbReference type="GO" id="GO:0008652">
    <property type="term" value="P:amino acid biosynthetic process"/>
    <property type="evidence" value="ECO:0007669"/>
    <property type="project" value="UniProtKB-KW"/>
</dbReference>
<dbReference type="UniPathway" id="UPA00053">
    <property type="reaction ID" value="UER00088"/>
</dbReference>
<dbReference type="HAMAP" id="MF_00109">
    <property type="entry name" value="Shikimate_kinase"/>
    <property type="match status" value="1"/>
</dbReference>
<feature type="binding site" evidence="7">
    <location>
        <position position="71"/>
    </location>
    <ligand>
        <name>substrate</name>
    </ligand>
</feature>
<dbReference type="EC" id="2.7.1.71" evidence="7"/>
<dbReference type="AlphaFoldDB" id="A0A0K8J7J8"/>
<keyword evidence="1 7" id="KW-0028">Amino-acid biosynthesis</keyword>
<dbReference type="PRINTS" id="PR01100">
    <property type="entry name" value="SHIKIMTKNASE"/>
</dbReference>
<feature type="binding site" evidence="7">
    <location>
        <position position="6"/>
    </location>
    <ligand>
        <name>Mg(2+)</name>
        <dbReference type="ChEBI" id="CHEBI:18420"/>
    </ligand>
</feature>
<comment type="function">
    <text evidence="7">Catalyzes the specific phosphorylation of the 3-hydroxyl group of shikimic acid using ATP as a cosubstrate.</text>
</comment>
<dbReference type="InterPro" id="IPR031322">
    <property type="entry name" value="Shikimate/glucono_kinase"/>
</dbReference>
<dbReference type="PANTHER" id="PTHR21087:SF16">
    <property type="entry name" value="SHIKIMATE KINASE 1, CHLOROPLASTIC"/>
    <property type="match status" value="1"/>
</dbReference>
<evidence type="ECO:0000256" key="6">
    <source>
        <dbReference type="ARBA" id="ARBA00023141"/>
    </source>
</evidence>
<evidence type="ECO:0000313" key="8">
    <source>
        <dbReference type="EMBL" id="CUH93287.1"/>
    </source>
</evidence>
<evidence type="ECO:0000313" key="9">
    <source>
        <dbReference type="Proteomes" id="UP000196053"/>
    </source>
</evidence>
<comment type="caution">
    <text evidence="7">Lacks conserved residue(s) required for the propagation of feature annotation.</text>
</comment>
<evidence type="ECO:0000256" key="7">
    <source>
        <dbReference type="HAMAP-Rule" id="MF_00109"/>
    </source>
</evidence>
<dbReference type="Pfam" id="PF01202">
    <property type="entry name" value="SKI"/>
    <property type="match status" value="1"/>
</dbReference>
<dbReference type="InterPro" id="IPR000623">
    <property type="entry name" value="Shikimate_kinase/TSH1"/>
</dbReference>
<reference evidence="9" key="1">
    <citation type="submission" date="2015-09" db="EMBL/GenBank/DDBJ databases">
        <authorList>
            <person name="Wibberg D."/>
        </authorList>
    </citation>
    <scope>NUCLEOTIDE SEQUENCE [LARGE SCALE GENOMIC DNA]</scope>
    <source>
        <strain evidence="9">SD1D</strain>
    </source>
</reference>
<dbReference type="OrthoDB" id="9792692at2"/>
<keyword evidence="3 7" id="KW-0547">Nucleotide-binding</keyword>
<protein>
    <recommendedName>
        <fullName evidence="7">Shikimate kinase</fullName>
        <shortName evidence="7">SK</shortName>
        <ecNumber evidence="7">2.7.1.71</ecNumber>
    </recommendedName>
</protein>
<keyword evidence="4 7" id="KW-0418">Kinase</keyword>
<comment type="cofactor">
    <cofactor evidence="7">
        <name>Mg(2+)</name>
        <dbReference type="ChEBI" id="CHEBI:18420"/>
    </cofactor>
    <text evidence="7">Binds 1 Mg(2+) ion per subunit.</text>
</comment>
<dbReference type="GO" id="GO:0005829">
    <property type="term" value="C:cytosol"/>
    <property type="evidence" value="ECO:0007669"/>
    <property type="project" value="TreeGrafter"/>
</dbReference>
<dbReference type="KEGG" id="hsd:SD1D_1742"/>
<feature type="binding site" evidence="7">
    <location>
        <begin position="2"/>
        <end position="7"/>
    </location>
    <ligand>
        <name>ATP</name>
        <dbReference type="ChEBI" id="CHEBI:30616"/>
    </ligand>
</feature>
<evidence type="ECO:0000256" key="3">
    <source>
        <dbReference type="ARBA" id="ARBA00022741"/>
    </source>
</evidence>
<dbReference type="GO" id="GO:0009423">
    <property type="term" value="P:chorismate biosynthetic process"/>
    <property type="evidence" value="ECO:0007669"/>
    <property type="project" value="UniProtKB-UniRule"/>
</dbReference>
<evidence type="ECO:0000256" key="2">
    <source>
        <dbReference type="ARBA" id="ARBA00022679"/>
    </source>
</evidence>
<organism evidence="8 9">
    <name type="scientific">Herbinix luporum</name>
    <dbReference type="NCBI Taxonomy" id="1679721"/>
    <lineage>
        <taxon>Bacteria</taxon>
        <taxon>Bacillati</taxon>
        <taxon>Bacillota</taxon>
        <taxon>Clostridia</taxon>
        <taxon>Lachnospirales</taxon>
        <taxon>Lachnospiraceae</taxon>
        <taxon>Herbinix</taxon>
    </lineage>
</organism>
<comment type="similarity">
    <text evidence="7">Belongs to the shikimate kinase family.</text>
</comment>
<comment type="subunit">
    <text evidence="7">Monomer.</text>
</comment>
<dbReference type="GO" id="GO:0009073">
    <property type="term" value="P:aromatic amino acid family biosynthetic process"/>
    <property type="evidence" value="ECO:0007669"/>
    <property type="project" value="UniProtKB-KW"/>
</dbReference>
<feature type="binding site" evidence="7">
    <location>
        <position position="48"/>
    </location>
    <ligand>
        <name>substrate</name>
    </ligand>
</feature>
<dbReference type="PANTHER" id="PTHR21087">
    <property type="entry name" value="SHIKIMATE KINASE"/>
    <property type="match status" value="1"/>
</dbReference>
<name>A0A0K8J7J8_9FIRM</name>
<dbReference type="GO" id="GO:0004765">
    <property type="term" value="F:shikimate kinase activity"/>
    <property type="evidence" value="ECO:0007669"/>
    <property type="project" value="UniProtKB-UniRule"/>
</dbReference>
<dbReference type="CDD" id="cd00464">
    <property type="entry name" value="SK"/>
    <property type="match status" value="1"/>
</dbReference>
<feature type="binding site" evidence="7">
    <location>
        <position position="128"/>
    </location>
    <ligand>
        <name>substrate</name>
    </ligand>
</feature>
<keyword evidence="5 7" id="KW-0067">ATP-binding</keyword>
<dbReference type="EMBL" id="LN879430">
    <property type="protein sequence ID" value="CUH93287.1"/>
    <property type="molecule type" value="Genomic_DNA"/>
</dbReference>
<evidence type="ECO:0000256" key="4">
    <source>
        <dbReference type="ARBA" id="ARBA00022777"/>
    </source>
</evidence>
<feature type="binding site" evidence="7">
    <location>
        <position position="109"/>
    </location>
    <ligand>
        <name>ATP</name>
        <dbReference type="ChEBI" id="CHEBI:30616"/>
    </ligand>
</feature>
<comment type="subcellular location">
    <subcellularLocation>
        <location evidence="7">Cytoplasm</location>
    </subcellularLocation>
</comment>
<dbReference type="GO" id="GO:0005524">
    <property type="term" value="F:ATP binding"/>
    <property type="evidence" value="ECO:0007669"/>
    <property type="project" value="UniProtKB-UniRule"/>
</dbReference>
<dbReference type="SUPFAM" id="SSF52540">
    <property type="entry name" value="P-loop containing nucleoside triphosphate hydrolases"/>
    <property type="match status" value="1"/>
</dbReference>
<gene>
    <name evidence="7" type="primary">aroK</name>
    <name evidence="8" type="ORF">SD1D_1742</name>
</gene>
<comment type="catalytic activity">
    <reaction evidence="7">
        <text>shikimate + ATP = 3-phosphoshikimate + ADP + H(+)</text>
        <dbReference type="Rhea" id="RHEA:13121"/>
        <dbReference type="ChEBI" id="CHEBI:15378"/>
        <dbReference type="ChEBI" id="CHEBI:30616"/>
        <dbReference type="ChEBI" id="CHEBI:36208"/>
        <dbReference type="ChEBI" id="CHEBI:145989"/>
        <dbReference type="ChEBI" id="CHEBI:456216"/>
        <dbReference type="EC" id="2.7.1.71"/>
    </reaction>
</comment>
<keyword evidence="7" id="KW-0460">Magnesium</keyword>
<keyword evidence="7" id="KW-0479">Metal-binding</keyword>
<accession>A0A0K8J7J8</accession>
<dbReference type="Gene3D" id="3.40.50.300">
    <property type="entry name" value="P-loop containing nucleotide triphosphate hydrolases"/>
    <property type="match status" value="1"/>
</dbReference>
<keyword evidence="6 7" id="KW-0057">Aromatic amino acid biosynthesis</keyword>
<feature type="binding site" evidence="7">
    <location>
        <position position="24"/>
    </location>
    <ligand>
        <name>substrate</name>
    </ligand>
</feature>
<evidence type="ECO:0000256" key="1">
    <source>
        <dbReference type="ARBA" id="ARBA00022605"/>
    </source>
</evidence>
<proteinExistence type="inferred from homology"/>
<keyword evidence="9" id="KW-1185">Reference proteome</keyword>
<dbReference type="Proteomes" id="UP000196053">
    <property type="component" value="Chromosome I"/>
</dbReference>